<protein>
    <recommendedName>
        <fullName evidence="2">DUF1707 domain-containing protein</fullName>
    </recommendedName>
</protein>
<organism evidence="3 4">
    <name type="scientific">Micromonospora sediminimaris</name>
    <dbReference type="NCBI Taxonomy" id="547162"/>
    <lineage>
        <taxon>Bacteria</taxon>
        <taxon>Bacillati</taxon>
        <taxon>Actinomycetota</taxon>
        <taxon>Actinomycetes</taxon>
        <taxon>Micromonosporales</taxon>
        <taxon>Micromonosporaceae</taxon>
        <taxon>Micromonospora</taxon>
    </lineage>
</organism>
<accession>A0A9W5XJT5</accession>
<feature type="compositionally biased region" description="Low complexity" evidence="1">
    <location>
        <begin position="177"/>
        <end position="204"/>
    </location>
</feature>
<proteinExistence type="predicted"/>
<sequence length="248" mass="26356">MLAGMDERDAMRAADADRQAVAERLRVALDEGRLDLHEYDERLQRAYAARTYAELDALVSDLPVPGGAVLPTPRQPNVPVPAEAGRGPTARWLVEVWEPWLKVVGIVVTVWAVSSLAAGEVLYFWPGWVAGPWGAVVLVRTVTGLTSGEPARWAAERERRRQRKAEKRALKRERKAVGQQQPGIAGAPGAGAAAEQAVQQANGVTEAAPAAESGRTEGGRPTRDGGTHGTAGAPVSEPTRGPDRGDVG</sequence>
<evidence type="ECO:0000313" key="4">
    <source>
        <dbReference type="Proteomes" id="UP000607311"/>
    </source>
</evidence>
<feature type="domain" description="DUF1707" evidence="2">
    <location>
        <begin position="11"/>
        <end position="63"/>
    </location>
</feature>
<feature type="compositionally biased region" description="Basic and acidic residues" evidence="1">
    <location>
        <begin position="214"/>
        <end position="226"/>
    </location>
</feature>
<dbReference type="Pfam" id="PF08044">
    <property type="entry name" value="DUF1707"/>
    <property type="match status" value="1"/>
</dbReference>
<feature type="region of interest" description="Disordered" evidence="1">
    <location>
        <begin position="149"/>
        <end position="248"/>
    </location>
</feature>
<evidence type="ECO:0000259" key="2">
    <source>
        <dbReference type="Pfam" id="PF08044"/>
    </source>
</evidence>
<reference evidence="3" key="1">
    <citation type="submission" date="2021-01" db="EMBL/GenBank/DDBJ databases">
        <title>Whole genome shotgun sequence of Verrucosispora sediminis NBRC 107745.</title>
        <authorList>
            <person name="Komaki H."/>
            <person name="Tamura T."/>
        </authorList>
    </citation>
    <scope>NUCLEOTIDE SEQUENCE</scope>
    <source>
        <strain evidence="3">NBRC 107745</strain>
    </source>
</reference>
<dbReference type="PANTHER" id="PTHR40763">
    <property type="entry name" value="MEMBRANE PROTEIN-RELATED"/>
    <property type="match status" value="1"/>
</dbReference>
<dbReference type="Proteomes" id="UP000607311">
    <property type="component" value="Unassembled WGS sequence"/>
</dbReference>
<evidence type="ECO:0000313" key="3">
    <source>
        <dbReference type="EMBL" id="GIJ31998.1"/>
    </source>
</evidence>
<dbReference type="PANTHER" id="PTHR40763:SF4">
    <property type="entry name" value="DUF1707 DOMAIN-CONTAINING PROTEIN"/>
    <property type="match status" value="1"/>
</dbReference>
<dbReference type="InterPro" id="IPR012551">
    <property type="entry name" value="DUF1707_SHOCT-like"/>
</dbReference>
<evidence type="ECO:0000256" key="1">
    <source>
        <dbReference type="SAM" id="MobiDB-lite"/>
    </source>
</evidence>
<gene>
    <name evidence="3" type="ORF">Vse01_11460</name>
</gene>
<dbReference type="AlphaFoldDB" id="A0A9W5XJT5"/>
<name>A0A9W5XJT5_9ACTN</name>
<feature type="compositionally biased region" description="Basic residues" evidence="1">
    <location>
        <begin position="160"/>
        <end position="174"/>
    </location>
</feature>
<dbReference type="EMBL" id="BOPD01000008">
    <property type="protein sequence ID" value="GIJ31998.1"/>
    <property type="molecule type" value="Genomic_DNA"/>
</dbReference>
<comment type="caution">
    <text evidence="3">The sequence shown here is derived from an EMBL/GenBank/DDBJ whole genome shotgun (WGS) entry which is preliminary data.</text>
</comment>
<keyword evidence="4" id="KW-1185">Reference proteome</keyword>